<dbReference type="InterPro" id="IPR000847">
    <property type="entry name" value="LysR_HTH_N"/>
</dbReference>
<name>A0A7W6BXC2_9HYPH</name>
<sequence>MSAFSHPSDLDRVPRLRLVFGERRIVGPGRADLLEGIAATGSIAGAGRRMGMSYKRAWTLVEELNATFDAPLVAMSRGGSGHGGAALTELGAEVLERYRRMQAVSDAAIADDLEALARRLGPVTDETDMAERK</sequence>
<accession>A0A7W6BXC2</accession>
<dbReference type="OrthoDB" id="9800709at2"/>
<comment type="caution">
    <text evidence="2">The sequence shown here is derived from an EMBL/GenBank/DDBJ whole genome shotgun (WGS) entry which is preliminary data.</text>
</comment>
<proteinExistence type="predicted"/>
<dbReference type="GO" id="GO:0003700">
    <property type="term" value="F:DNA-binding transcription factor activity"/>
    <property type="evidence" value="ECO:0007669"/>
    <property type="project" value="InterPro"/>
</dbReference>
<protein>
    <submittedName>
        <fullName evidence="2">Molybdate transport system regulatory protein</fullName>
    </submittedName>
</protein>
<feature type="domain" description="HTH lysR-type" evidence="1">
    <location>
        <begin position="34"/>
        <end position="91"/>
    </location>
</feature>
<keyword evidence="3" id="KW-1185">Reference proteome</keyword>
<dbReference type="PANTHER" id="PTHR30432:SF1">
    <property type="entry name" value="DNA-BINDING TRANSCRIPTIONAL DUAL REGULATOR MODE"/>
    <property type="match status" value="1"/>
</dbReference>
<dbReference type="Proteomes" id="UP000531216">
    <property type="component" value="Unassembled WGS sequence"/>
</dbReference>
<dbReference type="Gene3D" id="1.10.10.10">
    <property type="entry name" value="Winged helix-like DNA-binding domain superfamily/Winged helix DNA-binding domain"/>
    <property type="match status" value="1"/>
</dbReference>
<dbReference type="RefSeq" id="WP_090958283.1">
    <property type="nucleotide sequence ID" value="NZ_FOOA01000001.1"/>
</dbReference>
<dbReference type="EMBL" id="JACIDO010000001">
    <property type="protein sequence ID" value="MBB3934467.1"/>
    <property type="molecule type" value="Genomic_DNA"/>
</dbReference>
<dbReference type="InterPro" id="IPR036388">
    <property type="entry name" value="WH-like_DNA-bd_sf"/>
</dbReference>
<organism evidence="2 3">
    <name type="scientific">Aureimonas phyllosphaerae</name>
    <dbReference type="NCBI Taxonomy" id="1166078"/>
    <lineage>
        <taxon>Bacteria</taxon>
        <taxon>Pseudomonadati</taxon>
        <taxon>Pseudomonadota</taxon>
        <taxon>Alphaproteobacteria</taxon>
        <taxon>Hyphomicrobiales</taxon>
        <taxon>Aurantimonadaceae</taxon>
        <taxon>Aureimonas</taxon>
    </lineage>
</organism>
<dbReference type="InterPro" id="IPR051815">
    <property type="entry name" value="Molybdate_resp_trans_reg"/>
</dbReference>
<dbReference type="AlphaFoldDB" id="A0A7W6BXC2"/>
<dbReference type="SUPFAM" id="SSF46785">
    <property type="entry name" value="Winged helix' DNA-binding domain"/>
    <property type="match status" value="1"/>
</dbReference>
<evidence type="ECO:0000313" key="3">
    <source>
        <dbReference type="Proteomes" id="UP000531216"/>
    </source>
</evidence>
<dbReference type="InterPro" id="IPR036390">
    <property type="entry name" value="WH_DNA-bd_sf"/>
</dbReference>
<reference evidence="2 3" key="1">
    <citation type="submission" date="2020-08" db="EMBL/GenBank/DDBJ databases">
        <title>Genomic Encyclopedia of Type Strains, Phase IV (KMG-IV): sequencing the most valuable type-strain genomes for metagenomic binning, comparative biology and taxonomic classification.</title>
        <authorList>
            <person name="Goeker M."/>
        </authorList>
    </citation>
    <scope>NUCLEOTIDE SEQUENCE [LARGE SCALE GENOMIC DNA]</scope>
    <source>
        <strain evidence="2 3">DSM 25024</strain>
    </source>
</reference>
<evidence type="ECO:0000313" key="2">
    <source>
        <dbReference type="EMBL" id="MBB3934467.1"/>
    </source>
</evidence>
<evidence type="ECO:0000259" key="1">
    <source>
        <dbReference type="Pfam" id="PF00126"/>
    </source>
</evidence>
<dbReference type="Pfam" id="PF00126">
    <property type="entry name" value="HTH_1"/>
    <property type="match status" value="1"/>
</dbReference>
<gene>
    <name evidence="2" type="ORF">GGR05_000578</name>
</gene>
<dbReference type="PANTHER" id="PTHR30432">
    <property type="entry name" value="TRANSCRIPTIONAL REGULATOR MODE"/>
    <property type="match status" value="1"/>
</dbReference>